<feature type="transmembrane region" description="Helical" evidence="13">
    <location>
        <begin position="12"/>
        <end position="29"/>
    </location>
</feature>
<evidence type="ECO:0000256" key="11">
    <source>
        <dbReference type="ARBA" id="ARBA00023012"/>
    </source>
</evidence>
<evidence type="ECO:0000256" key="12">
    <source>
        <dbReference type="ARBA" id="ARBA00023136"/>
    </source>
</evidence>
<evidence type="ECO:0000256" key="8">
    <source>
        <dbReference type="ARBA" id="ARBA00022777"/>
    </source>
</evidence>
<comment type="subcellular location">
    <subcellularLocation>
        <location evidence="2">Cell membrane</location>
        <topology evidence="2">Multi-pass membrane protein</topology>
    </subcellularLocation>
</comment>
<gene>
    <name evidence="15" type="ORF">H4683_002337</name>
</gene>
<sequence>MFIRYLKDMKSWIFFFVFSLALTDLLIWLDKGIDVKASSTVYLNMLLLIVFITFLIWRYVKEMKFTNALHSLIEELDEDWVEALPTPLFLRDEVTNEVLRAVMNSSRRRLSELNNVHIIESDYTSAWVHEAKAPLTAMKLAIDANRSVPAIRKIEAEWLRVHLLIDQQLYISRLPTLETDYILEKTSVNQLVIAEVQELASWCMEKNVAIEIEGENKEIVTDSKWGRFIVRQLLTNAVKYSPDSGTIIISVAVKPSGNTVLTLKDEGPGIPPHDLPRIFDKGFTGGTGRLHNAATGLGLYLAQAVAGKIGITLAAQSKQGHGTTMQMTFSTENDFDKVKLQSVGSYCP</sequence>
<dbReference type="AlphaFoldDB" id="A0A927MLB0"/>
<feature type="transmembrane region" description="Helical" evidence="13">
    <location>
        <begin position="41"/>
        <end position="60"/>
    </location>
</feature>
<dbReference type="InterPro" id="IPR004358">
    <property type="entry name" value="Sig_transdc_His_kin-like_C"/>
</dbReference>
<evidence type="ECO:0000256" key="5">
    <source>
        <dbReference type="ARBA" id="ARBA00022679"/>
    </source>
</evidence>
<keyword evidence="5 15" id="KW-0808">Transferase</keyword>
<dbReference type="PANTHER" id="PTHR45453">
    <property type="entry name" value="PHOSPHATE REGULON SENSOR PROTEIN PHOR"/>
    <property type="match status" value="1"/>
</dbReference>
<dbReference type="InterPro" id="IPR036890">
    <property type="entry name" value="HATPase_C_sf"/>
</dbReference>
<keyword evidence="6 13" id="KW-0812">Transmembrane</keyword>
<evidence type="ECO:0000313" key="16">
    <source>
        <dbReference type="Proteomes" id="UP000658225"/>
    </source>
</evidence>
<evidence type="ECO:0000256" key="10">
    <source>
        <dbReference type="ARBA" id="ARBA00022989"/>
    </source>
</evidence>
<dbReference type="GO" id="GO:0000155">
    <property type="term" value="F:phosphorelay sensor kinase activity"/>
    <property type="evidence" value="ECO:0007669"/>
    <property type="project" value="TreeGrafter"/>
</dbReference>
<keyword evidence="11" id="KW-0902">Two-component regulatory system</keyword>
<evidence type="ECO:0000256" key="6">
    <source>
        <dbReference type="ARBA" id="ARBA00022692"/>
    </source>
</evidence>
<dbReference type="PRINTS" id="PR00344">
    <property type="entry name" value="BCTRLSENSOR"/>
</dbReference>
<dbReference type="Gene3D" id="3.30.565.10">
    <property type="entry name" value="Histidine kinase-like ATPase, C-terminal domain"/>
    <property type="match status" value="1"/>
</dbReference>
<dbReference type="InterPro" id="IPR050351">
    <property type="entry name" value="BphY/WalK/GraS-like"/>
</dbReference>
<dbReference type="Pfam" id="PF02518">
    <property type="entry name" value="HATPase_c"/>
    <property type="match status" value="1"/>
</dbReference>
<keyword evidence="4" id="KW-1003">Cell membrane</keyword>
<keyword evidence="16" id="KW-1185">Reference proteome</keyword>
<name>A0A927MLB0_9BACL</name>
<keyword evidence="9" id="KW-0067">ATP-binding</keyword>
<dbReference type="EMBL" id="JADBEL010000012">
    <property type="protein sequence ID" value="MBE1555232.1"/>
    <property type="molecule type" value="Genomic_DNA"/>
</dbReference>
<evidence type="ECO:0000313" key="15">
    <source>
        <dbReference type="EMBL" id="MBE1555232.1"/>
    </source>
</evidence>
<feature type="domain" description="Histidine kinase" evidence="14">
    <location>
        <begin position="126"/>
        <end position="333"/>
    </location>
</feature>
<keyword evidence="8 15" id="KW-0418">Kinase</keyword>
<organism evidence="15 16">
    <name type="scientific">Sporosarcina limicola</name>
    <dbReference type="NCBI Taxonomy" id="34101"/>
    <lineage>
        <taxon>Bacteria</taxon>
        <taxon>Bacillati</taxon>
        <taxon>Bacillota</taxon>
        <taxon>Bacilli</taxon>
        <taxon>Bacillales</taxon>
        <taxon>Caryophanaceae</taxon>
        <taxon>Sporosarcina</taxon>
    </lineage>
</organism>
<dbReference type="RefSeq" id="WP_225942051.1">
    <property type="nucleotide sequence ID" value="NZ_JADBEL010000012.1"/>
</dbReference>
<evidence type="ECO:0000256" key="1">
    <source>
        <dbReference type="ARBA" id="ARBA00000085"/>
    </source>
</evidence>
<dbReference type="GO" id="GO:0005886">
    <property type="term" value="C:plasma membrane"/>
    <property type="evidence" value="ECO:0007669"/>
    <property type="project" value="UniProtKB-SubCell"/>
</dbReference>
<dbReference type="SMART" id="SM00387">
    <property type="entry name" value="HATPase_c"/>
    <property type="match status" value="1"/>
</dbReference>
<dbReference type="InterPro" id="IPR003594">
    <property type="entry name" value="HATPase_dom"/>
</dbReference>
<dbReference type="EC" id="2.7.13.3" evidence="3"/>
<dbReference type="GO" id="GO:0016036">
    <property type="term" value="P:cellular response to phosphate starvation"/>
    <property type="evidence" value="ECO:0007669"/>
    <property type="project" value="TreeGrafter"/>
</dbReference>
<protein>
    <recommendedName>
        <fullName evidence="3">histidine kinase</fullName>
        <ecNumber evidence="3">2.7.13.3</ecNumber>
    </recommendedName>
</protein>
<dbReference type="GO" id="GO:0005524">
    <property type="term" value="F:ATP binding"/>
    <property type="evidence" value="ECO:0007669"/>
    <property type="project" value="UniProtKB-KW"/>
</dbReference>
<evidence type="ECO:0000256" key="2">
    <source>
        <dbReference type="ARBA" id="ARBA00004651"/>
    </source>
</evidence>
<proteinExistence type="predicted"/>
<evidence type="ECO:0000259" key="14">
    <source>
        <dbReference type="PROSITE" id="PS50109"/>
    </source>
</evidence>
<evidence type="ECO:0000256" key="3">
    <source>
        <dbReference type="ARBA" id="ARBA00012438"/>
    </source>
</evidence>
<evidence type="ECO:0000256" key="7">
    <source>
        <dbReference type="ARBA" id="ARBA00022741"/>
    </source>
</evidence>
<dbReference type="Proteomes" id="UP000658225">
    <property type="component" value="Unassembled WGS sequence"/>
</dbReference>
<comment type="catalytic activity">
    <reaction evidence="1">
        <text>ATP + protein L-histidine = ADP + protein N-phospho-L-histidine.</text>
        <dbReference type="EC" id="2.7.13.3"/>
    </reaction>
</comment>
<evidence type="ECO:0000256" key="13">
    <source>
        <dbReference type="SAM" id="Phobius"/>
    </source>
</evidence>
<dbReference type="SUPFAM" id="SSF55874">
    <property type="entry name" value="ATPase domain of HSP90 chaperone/DNA topoisomerase II/histidine kinase"/>
    <property type="match status" value="1"/>
</dbReference>
<keyword evidence="7" id="KW-0547">Nucleotide-binding</keyword>
<dbReference type="PANTHER" id="PTHR45453:SF2">
    <property type="entry name" value="HISTIDINE KINASE"/>
    <property type="match status" value="1"/>
</dbReference>
<accession>A0A927MLB0</accession>
<dbReference type="GO" id="GO:0004721">
    <property type="term" value="F:phosphoprotein phosphatase activity"/>
    <property type="evidence" value="ECO:0007669"/>
    <property type="project" value="TreeGrafter"/>
</dbReference>
<keyword evidence="10 13" id="KW-1133">Transmembrane helix</keyword>
<comment type="caution">
    <text evidence="15">The sequence shown here is derived from an EMBL/GenBank/DDBJ whole genome shotgun (WGS) entry which is preliminary data.</text>
</comment>
<evidence type="ECO:0000256" key="4">
    <source>
        <dbReference type="ARBA" id="ARBA00022475"/>
    </source>
</evidence>
<dbReference type="PROSITE" id="PS50109">
    <property type="entry name" value="HIS_KIN"/>
    <property type="match status" value="1"/>
</dbReference>
<evidence type="ECO:0000256" key="9">
    <source>
        <dbReference type="ARBA" id="ARBA00022840"/>
    </source>
</evidence>
<keyword evidence="12 13" id="KW-0472">Membrane</keyword>
<dbReference type="InterPro" id="IPR005467">
    <property type="entry name" value="His_kinase_dom"/>
</dbReference>
<reference evidence="15" key="1">
    <citation type="submission" date="2020-10" db="EMBL/GenBank/DDBJ databases">
        <title>Genomic Encyclopedia of Type Strains, Phase IV (KMG-IV): sequencing the most valuable type-strain genomes for metagenomic binning, comparative biology and taxonomic classification.</title>
        <authorList>
            <person name="Goeker M."/>
        </authorList>
    </citation>
    <scope>NUCLEOTIDE SEQUENCE</scope>
    <source>
        <strain evidence="15">DSM 13886</strain>
    </source>
</reference>